<dbReference type="GeneID" id="96612744"/>
<evidence type="ECO:0000313" key="1">
    <source>
        <dbReference type="EMBL" id="AJR18468.1"/>
    </source>
</evidence>
<accession>A0A0C5WYT2</accession>
<gene>
    <name evidence="1" type="ORF">KR76_15305</name>
</gene>
<dbReference type="HOGENOM" id="CLU_1459888_0_0_11"/>
<organism evidence="1 2">
    <name type="scientific">Nocardioides simplex</name>
    <name type="common">Arthrobacter simplex</name>
    <dbReference type="NCBI Taxonomy" id="2045"/>
    <lineage>
        <taxon>Bacteria</taxon>
        <taxon>Bacillati</taxon>
        <taxon>Actinomycetota</taxon>
        <taxon>Actinomycetes</taxon>
        <taxon>Propionibacteriales</taxon>
        <taxon>Nocardioidaceae</taxon>
        <taxon>Pimelobacter</taxon>
    </lineage>
</organism>
<evidence type="ECO:0000313" key="2">
    <source>
        <dbReference type="Proteomes" id="UP000030300"/>
    </source>
</evidence>
<dbReference type="Proteomes" id="UP000030300">
    <property type="component" value="Chromosome"/>
</dbReference>
<dbReference type="AlphaFoldDB" id="A0A0C5WYT2"/>
<proteinExistence type="predicted"/>
<protein>
    <submittedName>
        <fullName evidence="1">Uncharacterized protein</fullName>
    </submittedName>
</protein>
<dbReference type="RefSeq" id="WP_075018632.1">
    <property type="nucleotide sequence ID" value="NZ_BJMC01000009.1"/>
</dbReference>
<dbReference type="KEGG" id="psim:KR76_15305"/>
<dbReference type="EMBL" id="CP009896">
    <property type="protein sequence ID" value="AJR18468.1"/>
    <property type="molecule type" value="Genomic_DNA"/>
</dbReference>
<reference evidence="1 2" key="1">
    <citation type="journal article" date="2015" name="Genome Announc.">
        <title>Complete Genome Sequence of Steroid-Transforming Nocardioides simplex VKM Ac-2033D.</title>
        <authorList>
            <person name="Shtratnikova V.Y."/>
            <person name="Schelkunov M.I."/>
            <person name="Pekov Y.A."/>
            <person name="Fokina V.V."/>
            <person name="Logacheva M.D."/>
            <person name="Sokolov S.L."/>
            <person name="Bragin E.Y."/>
            <person name="Ashapkin V.V."/>
            <person name="Donova M.V."/>
        </authorList>
    </citation>
    <scope>NUCLEOTIDE SEQUENCE [LARGE SCALE GENOMIC DNA]</scope>
    <source>
        <strain evidence="1 2">VKM Ac-2033D</strain>
    </source>
</reference>
<keyword evidence="2" id="KW-1185">Reference proteome</keyword>
<dbReference type="STRING" id="2045.KR76_15305"/>
<sequence>MSTPTQVRRPWRATARTLFAAVVALAAMLPLLVQASGLDDTWAPVAGALAIAGAITRIMALPVVEDFLARFVPWLAAEPPVRVAPAGFLDTPMPVPAPPLVASVVCHICAPGAQRFELPITTNLYGFTTVTDLGEITVTAPTGDQAFRDHMEQHRSDGTFAAKLLEHAESMGARADTIRRYQAGE</sequence>
<name>A0A0C5WYT2_NOCSI</name>